<evidence type="ECO:0000256" key="4">
    <source>
        <dbReference type="ARBA" id="ARBA00023027"/>
    </source>
</evidence>
<evidence type="ECO:0000313" key="8">
    <source>
        <dbReference type="Proteomes" id="UP000199475"/>
    </source>
</evidence>
<keyword evidence="8" id="KW-1185">Reference proteome</keyword>
<feature type="binding site" evidence="6">
    <location>
        <position position="174"/>
    </location>
    <ligand>
        <name>NAD(+)</name>
        <dbReference type="ChEBI" id="CHEBI:57540"/>
    </ligand>
</feature>
<dbReference type="EC" id="2.7.1.23" evidence="6"/>
<keyword evidence="6" id="KW-0963">Cytoplasm</keyword>
<dbReference type="SUPFAM" id="SSF111331">
    <property type="entry name" value="NAD kinase/diacylglycerol kinase-like"/>
    <property type="match status" value="1"/>
</dbReference>
<sequence length="311" mass="33915">MADAGRSPGALHPARVGTVTRTVAVFLHPEKEEAQEGAASVIDALAELGFEARVWPQDLDRLNGRINRAKVHPLDADTPAELAIVFGGDGTILRAAAWALPLDVPVLGVNLGHVGFLAELEPSDIHTLPMAVAEKRYAVEERLVLDVLVHRDGEERWRSPAINEVSLEKLARERMITVLVSIDGRPLSRWSCDGVLVSTPTGSTAYGFSAGGPVIWPDVQAMLVVPLSAHALFNRPMVLSPTSTVNFVQPEEGPHGIIWCDGRTSYELAPRDKVTITSSQHTMKILRLSEQPFTTRLVKKFALPVEGWGRR</sequence>
<evidence type="ECO:0000256" key="2">
    <source>
        <dbReference type="ARBA" id="ARBA00022777"/>
    </source>
</evidence>
<dbReference type="PANTHER" id="PTHR20275">
    <property type="entry name" value="NAD KINASE"/>
    <property type="match status" value="1"/>
</dbReference>
<keyword evidence="6" id="KW-0067">ATP-binding</keyword>
<dbReference type="OrthoDB" id="9774737at2"/>
<keyword evidence="4 6" id="KW-0520">NAD</keyword>
<gene>
    <name evidence="6" type="primary">nadK</name>
    <name evidence="7" type="ORF">SAMN04488242_2130</name>
</gene>
<dbReference type="PANTHER" id="PTHR20275:SF0">
    <property type="entry name" value="NAD KINASE"/>
    <property type="match status" value="1"/>
</dbReference>
<dbReference type="InterPro" id="IPR002504">
    <property type="entry name" value="NADK"/>
</dbReference>
<dbReference type="RefSeq" id="WP_093251950.1">
    <property type="nucleotide sequence ID" value="NZ_FNGP01000004.1"/>
</dbReference>
<feature type="binding site" evidence="6">
    <location>
        <begin position="204"/>
        <end position="209"/>
    </location>
    <ligand>
        <name>NAD(+)</name>
        <dbReference type="ChEBI" id="CHEBI:57540"/>
    </ligand>
</feature>
<evidence type="ECO:0000313" key="7">
    <source>
        <dbReference type="EMBL" id="SDL62173.1"/>
    </source>
</evidence>
<dbReference type="GO" id="GO:0046872">
    <property type="term" value="F:metal ion binding"/>
    <property type="evidence" value="ECO:0007669"/>
    <property type="project" value="UniProtKB-UniRule"/>
</dbReference>
<evidence type="ECO:0000256" key="3">
    <source>
        <dbReference type="ARBA" id="ARBA00022857"/>
    </source>
</evidence>
<feature type="binding site" evidence="6">
    <location>
        <begin position="89"/>
        <end position="90"/>
    </location>
    <ligand>
        <name>NAD(+)</name>
        <dbReference type="ChEBI" id="CHEBI:57540"/>
    </ligand>
</feature>
<comment type="function">
    <text evidence="6">Involved in the regulation of the intracellular balance of NAD and NADP, and is a key enzyme in the biosynthesis of NADP. Catalyzes specifically the phosphorylation on 2'-hydroxyl of the adenosine moiety of NAD to yield NADP.</text>
</comment>
<feature type="binding site" evidence="6">
    <location>
        <begin position="163"/>
        <end position="164"/>
    </location>
    <ligand>
        <name>NAD(+)</name>
        <dbReference type="ChEBI" id="CHEBI:57540"/>
    </ligand>
</feature>
<dbReference type="InterPro" id="IPR017437">
    <property type="entry name" value="ATP-NAD_kinase_PpnK-typ_C"/>
</dbReference>
<dbReference type="InterPro" id="IPR016064">
    <property type="entry name" value="NAD/diacylglycerol_kinase_sf"/>
</dbReference>
<accession>A0A1G9LJY6</accession>
<feature type="active site" description="Proton acceptor" evidence="6">
    <location>
        <position position="89"/>
    </location>
</feature>
<proteinExistence type="inferred from homology"/>
<evidence type="ECO:0000256" key="5">
    <source>
        <dbReference type="ARBA" id="ARBA00047925"/>
    </source>
</evidence>
<dbReference type="GO" id="GO:0019674">
    <property type="term" value="P:NAD+ metabolic process"/>
    <property type="evidence" value="ECO:0007669"/>
    <property type="project" value="InterPro"/>
</dbReference>
<dbReference type="GO" id="GO:0005524">
    <property type="term" value="F:ATP binding"/>
    <property type="evidence" value="ECO:0007669"/>
    <property type="project" value="UniProtKB-KW"/>
</dbReference>
<dbReference type="GO" id="GO:0051287">
    <property type="term" value="F:NAD binding"/>
    <property type="evidence" value="ECO:0007669"/>
    <property type="project" value="UniProtKB-ARBA"/>
</dbReference>
<keyword evidence="2 6" id="KW-0418">Kinase</keyword>
<protein>
    <recommendedName>
        <fullName evidence="6">NAD kinase</fullName>
        <ecNumber evidence="6">2.7.1.23</ecNumber>
    </recommendedName>
    <alternativeName>
        <fullName evidence="6">ATP-dependent NAD kinase</fullName>
    </alternativeName>
</protein>
<dbReference type="Proteomes" id="UP000199475">
    <property type="component" value="Unassembled WGS sequence"/>
</dbReference>
<feature type="binding site" evidence="6">
    <location>
        <position position="94"/>
    </location>
    <ligand>
        <name>NAD(+)</name>
        <dbReference type="ChEBI" id="CHEBI:57540"/>
    </ligand>
</feature>
<comment type="subcellular location">
    <subcellularLocation>
        <location evidence="6">Cytoplasm</location>
    </subcellularLocation>
</comment>
<dbReference type="Pfam" id="PF01513">
    <property type="entry name" value="NAD_kinase"/>
    <property type="match status" value="1"/>
</dbReference>
<keyword evidence="1 6" id="KW-0808">Transferase</keyword>
<comment type="similarity">
    <text evidence="6">Belongs to the NAD kinase family.</text>
</comment>
<dbReference type="EMBL" id="FNGP01000004">
    <property type="protein sequence ID" value="SDL62173.1"/>
    <property type="molecule type" value="Genomic_DNA"/>
</dbReference>
<evidence type="ECO:0000256" key="1">
    <source>
        <dbReference type="ARBA" id="ARBA00022679"/>
    </source>
</evidence>
<feature type="binding site" evidence="6">
    <location>
        <position position="193"/>
    </location>
    <ligand>
        <name>NAD(+)</name>
        <dbReference type="ChEBI" id="CHEBI:57540"/>
    </ligand>
</feature>
<dbReference type="InterPro" id="IPR017438">
    <property type="entry name" value="ATP-NAD_kinase_N"/>
</dbReference>
<name>A0A1G9LJY6_9ACTN</name>
<comment type="cofactor">
    <cofactor evidence="6">
        <name>a divalent metal cation</name>
        <dbReference type="ChEBI" id="CHEBI:60240"/>
    </cofactor>
</comment>
<dbReference type="GO" id="GO:0003951">
    <property type="term" value="F:NAD+ kinase activity"/>
    <property type="evidence" value="ECO:0007669"/>
    <property type="project" value="UniProtKB-UniRule"/>
</dbReference>
<dbReference type="NCBIfam" id="NF002892">
    <property type="entry name" value="PRK03372.1"/>
    <property type="match status" value="1"/>
</dbReference>
<comment type="catalytic activity">
    <reaction evidence="5 6">
        <text>NAD(+) + ATP = ADP + NADP(+) + H(+)</text>
        <dbReference type="Rhea" id="RHEA:18629"/>
        <dbReference type="ChEBI" id="CHEBI:15378"/>
        <dbReference type="ChEBI" id="CHEBI:30616"/>
        <dbReference type="ChEBI" id="CHEBI:57540"/>
        <dbReference type="ChEBI" id="CHEBI:58349"/>
        <dbReference type="ChEBI" id="CHEBI:456216"/>
        <dbReference type="EC" id="2.7.1.23"/>
    </reaction>
</comment>
<comment type="caution">
    <text evidence="6">Lacks conserved residue(s) required for the propagation of feature annotation.</text>
</comment>
<keyword evidence="3 6" id="KW-0521">NADP</keyword>
<organism evidence="7 8">
    <name type="scientific">Tessaracoccus oleiagri</name>
    <dbReference type="NCBI Taxonomy" id="686624"/>
    <lineage>
        <taxon>Bacteria</taxon>
        <taxon>Bacillati</taxon>
        <taxon>Actinomycetota</taxon>
        <taxon>Actinomycetes</taxon>
        <taxon>Propionibacteriales</taxon>
        <taxon>Propionibacteriaceae</taxon>
        <taxon>Tessaracoccus</taxon>
    </lineage>
</organism>
<keyword evidence="6" id="KW-0547">Nucleotide-binding</keyword>
<dbReference type="GO" id="GO:0005737">
    <property type="term" value="C:cytoplasm"/>
    <property type="evidence" value="ECO:0007669"/>
    <property type="project" value="UniProtKB-SubCell"/>
</dbReference>
<dbReference type="Gene3D" id="2.60.200.30">
    <property type="entry name" value="Probable inorganic polyphosphate/atp-NAD kinase, domain 2"/>
    <property type="match status" value="1"/>
</dbReference>
<dbReference type="HAMAP" id="MF_00361">
    <property type="entry name" value="NAD_kinase"/>
    <property type="match status" value="1"/>
</dbReference>
<dbReference type="GO" id="GO:0006741">
    <property type="term" value="P:NADP+ biosynthetic process"/>
    <property type="evidence" value="ECO:0007669"/>
    <property type="project" value="UniProtKB-UniRule"/>
</dbReference>
<dbReference type="Gene3D" id="3.40.50.10330">
    <property type="entry name" value="Probable inorganic polyphosphate/atp-NAD kinase, domain 1"/>
    <property type="match status" value="1"/>
</dbReference>
<dbReference type="AlphaFoldDB" id="A0A1G9LJY6"/>
<evidence type="ECO:0000256" key="6">
    <source>
        <dbReference type="HAMAP-Rule" id="MF_00361"/>
    </source>
</evidence>
<reference evidence="7 8" key="1">
    <citation type="submission" date="2016-10" db="EMBL/GenBank/DDBJ databases">
        <authorList>
            <person name="de Groot N.N."/>
        </authorList>
    </citation>
    <scope>NUCLEOTIDE SEQUENCE [LARGE SCALE GENOMIC DNA]</scope>
    <source>
        <strain evidence="7 8">CGMCC 1.9159</strain>
    </source>
</reference>
<dbReference type="Pfam" id="PF20143">
    <property type="entry name" value="NAD_kinase_C"/>
    <property type="match status" value="1"/>
</dbReference>
<dbReference type="STRING" id="686624.SAMN04488242_2130"/>